<evidence type="ECO:0000256" key="4">
    <source>
        <dbReference type="ARBA" id="ARBA00023004"/>
    </source>
</evidence>
<evidence type="ECO:0000313" key="8">
    <source>
        <dbReference type="EMBL" id="GAF77692.1"/>
    </source>
</evidence>
<dbReference type="PROSITE" id="PS00198">
    <property type="entry name" value="4FE4S_FER_1"/>
    <property type="match status" value="1"/>
</dbReference>
<dbReference type="InterPro" id="IPR017896">
    <property type="entry name" value="4Fe4S_Fe-S-bd"/>
</dbReference>
<keyword evidence="6" id="KW-0472">Membrane</keyword>
<dbReference type="Gene3D" id="3.30.70.20">
    <property type="match status" value="1"/>
</dbReference>
<dbReference type="PROSITE" id="PS51379">
    <property type="entry name" value="4FE4S_FER_2"/>
    <property type="match status" value="1"/>
</dbReference>
<reference evidence="8" key="1">
    <citation type="journal article" date="2014" name="Front. Microbiol.">
        <title>High frequency of phylogenetically diverse reductive dehalogenase-homologous genes in deep subseafloor sedimentary metagenomes.</title>
        <authorList>
            <person name="Kawai M."/>
            <person name="Futagami T."/>
            <person name="Toyoda A."/>
            <person name="Takaki Y."/>
            <person name="Nishi S."/>
            <person name="Hori S."/>
            <person name="Arai W."/>
            <person name="Tsubouchi T."/>
            <person name="Morono Y."/>
            <person name="Uchiyama I."/>
            <person name="Ito T."/>
            <person name="Fujiyama A."/>
            <person name="Inagaki F."/>
            <person name="Takami H."/>
        </authorList>
    </citation>
    <scope>NUCLEOTIDE SEQUENCE</scope>
    <source>
        <strain evidence="8">Expedition CK06-06</strain>
    </source>
</reference>
<evidence type="ECO:0000256" key="5">
    <source>
        <dbReference type="ARBA" id="ARBA00023014"/>
    </source>
</evidence>
<dbReference type="GO" id="GO:0030313">
    <property type="term" value="C:cell envelope"/>
    <property type="evidence" value="ECO:0007669"/>
    <property type="project" value="UniProtKB-SubCell"/>
</dbReference>
<dbReference type="PANTHER" id="PTHR42827">
    <property type="entry name" value="IRON-SULFUR CLUSTER-BINDING PROTEIN-RELATED"/>
    <property type="match status" value="1"/>
</dbReference>
<sequence length="260" mass="28778">ARAIPVLSEGERFERTDEALYIPSSMNRVIALAFEEDYYGIANSPGRLASAAVGNGYSRMAFTACTLAEFIRELGYRAIPAGNGTGLSIPMAIDAGLGELGRLGLLMTPKYGPRVRLAKVITDMPLLPDSPIKFSVTEFCEACMLCAEHCPSNAITEGLQTWEGKSPSNNPGTLKWYIESEKCYDFNGFSCSNCKRVCPFTKPNNSWLHQMIRKIIEAKISPLNKLMVRLDQASGYGHQLQDTEFWKRDGNKTITARESM</sequence>
<evidence type="ECO:0000256" key="2">
    <source>
        <dbReference type="ARBA" id="ARBA00022723"/>
    </source>
</evidence>
<proteinExistence type="predicted"/>
<dbReference type="GO" id="GO:0046872">
    <property type="term" value="F:metal ion binding"/>
    <property type="evidence" value="ECO:0007669"/>
    <property type="project" value="UniProtKB-KW"/>
</dbReference>
<dbReference type="AlphaFoldDB" id="X0SP98"/>
<gene>
    <name evidence="8" type="ORF">S01H1_08604</name>
</gene>
<evidence type="ECO:0000256" key="3">
    <source>
        <dbReference type="ARBA" id="ARBA00022729"/>
    </source>
</evidence>
<keyword evidence="4" id="KW-0408">Iron</keyword>
<feature type="domain" description="4Fe-4S ferredoxin-type" evidence="7">
    <location>
        <begin position="130"/>
        <end position="160"/>
    </location>
</feature>
<keyword evidence="3" id="KW-0732">Signal</keyword>
<comment type="subcellular location">
    <subcellularLocation>
        <location evidence="1">Cell envelope</location>
    </subcellularLocation>
</comment>
<comment type="caution">
    <text evidence="8">The sequence shown here is derived from an EMBL/GenBank/DDBJ whole genome shotgun (WGS) entry which is preliminary data.</text>
</comment>
<evidence type="ECO:0000256" key="6">
    <source>
        <dbReference type="ARBA" id="ARBA00023136"/>
    </source>
</evidence>
<keyword evidence="5" id="KW-0411">Iron-sulfur</keyword>
<accession>X0SP98</accession>
<dbReference type="InterPro" id="IPR017900">
    <property type="entry name" value="4Fe4S_Fe_S_CS"/>
</dbReference>
<dbReference type="SUPFAM" id="SSF54862">
    <property type="entry name" value="4Fe-4S ferredoxins"/>
    <property type="match status" value="1"/>
</dbReference>
<dbReference type="PANTHER" id="PTHR42827:SF1">
    <property type="entry name" value="IRON-SULFUR CLUSTER-BINDING PROTEIN"/>
    <property type="match status" value="1"/>
</dbReference>
<dbReference type="NCBIfam" id="TIGR02486">
    <property type="entry name" value="RDH"/>
    <property type="match status" value="1"/>
</dbReference>
<evidence type="ECO:0000259" key="7">
    <source>
        <dbReference type="PROSITE" id="PS51379"/>
    </source>
</evidence>
<protein>
    <submittedName>
        <fullName evidence="8">Putative reductive dehalogenase (RdhA)</fullName>
    </submittedName>
</protein>
<keyword evidence="2" id="KW-0479">Metal-binding</keyword>
<name>X0SP98_9ZZZZ</name>
<feature type="non-terminal residue" evidence="8">
    <location>
        <position position="1"/>
    </location>
</feature>
<dbReference type="EMBL" id="BARS01004404">
    <property type="protein sequence ID" value="GAF77692.1"/>
    <property type="molecule type" value="Genomic_DNA"/>
</dbReference>
<dbReference type="Pfam" id="PF13484">
    <property type="entry name" value="Fer4_16"/>
    <property type="match status" value="1"/>
</dbReference>
<organism evidence="8">
    <name type="scientific">marine sediment metagenome</name>
    <dbReference type="NCBI Taxonomy" id="412755"/>
    <lineage>
        <taxon>unclassified sequences</taxon>
        <taxon>metagenomes</taxon>
        <taxon>ecological metagenomes</taxon>
    </lineage>
</organism>
<evidence type="ECO:0000256" key="1">
    <source>
        <dbReference type="ARBA" id="ARBA00004196"/>
    </source>
</evidence>
<dbReference type="GO" id="GO:0051536">
    <property type="term" value="F:iron-sulfur cluster binding"/>
    <property type="evidence" value="ECO:0007669"/>
    <property type="project" value="UniProtKB-KW"/>
</dbReference>
<dbReference type="InterPro" id="IPR012832">
    <property type="entry name" value="RDH"/>
</dbReference>